<dbReference type="EMBL" id="KU726251">
    <property type="protein sequence ID" value="AMR59686.1"/>
    <property type="molecule type" value="Genomic_DNA"/>
</dbReference>
<proteinExistence type="inferred from homology"/>
<protein>
    <recommendedName>
        <fullName evidence="2">DNA-directed RNA polymerase</fullName>
        <ecNumber evidence="2">2.7.7.6</ecNumber>
    </recommendedName>
</protein>
<evidence type="ECO:0000256" key="5">
    <source>
        <dbReference type="ARBA" id="ARBA00022695"/>
    </source>
</evidence>
<keyword evidence="5" id="KW-0548">Nucleotidyltransferase</keyword>
<name>A0A142II98_9CAUD</name>
<evidence type="ECO:0000256" key="1">
    <source>
        <dbReference type="ARBA" id="ARBA00006835"/>
    </source>
</evidence>
<evidence type="ECO:0000256" key="7">
    <source>
        <dbReference type="ARBA" id="ARBA00048552"/>
    </source>
</evidence>
<dbReference type="Gene3D" id="2.40.270.10">
    <property type="entry name" value="DNA-directed RNA polymerase, subunit 2, domain 6"/>
    <property type="match status" value="1"/>
</dbReference>
<sequence length="745" mass="85102">MKTPVELMSSVADREVNITGVSGARASMVGGHMKSAVPLDNPDPTIHFTGADVNYHDYCFNDIVEDSGTVCSYTTKEGVTRAAVFARYGREGDHDPLQHVIFFTRADLTNQRKVMIDVIDIKYYTNHDNIFSSKKEATGKLQALLRGQTQHLEKDEMLTVLPAQKDGEFVDGVNLHTVTMSHPDIIEDSYTISETAAKAMHAYGLRAIDFTLRDDEYLLDTYGTTGIDGVRRPQYLPNKGQAIRDDGLVIAARRFDKLWAAIDSHVGETQHISPHFDRCEYVDADPEHYKARQAGDFEKMERTGSRVVDIQVWRDETKCDRGVNNIACTEENKRELDHYANALKRFYNDIVRFYFAMSKDKNIVWSPKAFEILDKAFCSETYEVYNDFREEIGREYDEAMRKGEYNRSADKNVLNKLAQPVQRGLWDPIGSYTIRIVVRYPIPVTVSSKITDRSGTKGIVGAVRPDEEMPINEFGERVHVIRSMNAVIRRSTYAALFHMYWSAASEQLKMRLKPLLAANQVDEAWEILMDYIDRYNPRWTFYLNASHPDTGSRLELFKEIYDFTIRIWLPHELNATQVEICRALGEYAPRKSKLLITNYQGEKEWTKNQFYVGMVETLRLDKTGREFSSISSMYTNYLGCIDASNQGRGSYPINLKGLKWGGPSEQRLTDGFGPGNFPETHDRANNPAVHRAIVTGLYNSPTPTNPGVLVDRKKLPMGDSQIDRMIRNIHRCEGFELVRPIREDK</sequence>
<gene>
    <name evidence="9" type="ORF">SEGD1_037</name>
</gene>
<evidence type="ECO:0000256" key="6">
    <source>
        <dbReference type="ARBA" id="ARBA00023163"/>
    </source>
</evidence>
<evidence type="ECO:0000256" key="3">
    <source>
        <dbReference type="ARBA" id="ARBA00022478"/>
    </source>
</evidence>
<dbReference type="Proteomes" id="UP000223976">
    <property type="component" value="Segment"/>
</dbReference>
<dbReference type="GO" id="GO:0003677">
    <property type="term" value="F:DNA binding"/>
    <property type="evidence" value="ECO:0007669"/>
    <property type="project" value="InterPro"/>
</dbReference>
<organism evidence="9 10">
    <name type="scientific">Enterobacteria phage SEGD1</name>
    <dbReference type="NCBI Taxonomy" id="1805456"/>
    <lineage>
        <taxon>Viruses</taxon>
        <taxon>Duplodnaviria</taxon>
        <taxon>Heunggongvirae</taxon>
        <taxon>Uroviricota</taxon>
        <taxon>Caudoviricetes</taxon>
        <taxon>Chimalliviridae</taxon>
        <taxon>Seoulvirus</taxon>
        <taxon>Seoulvirus SPN3US</taxon>
    </lineage>
</organism>
<evidence type="ECO:0000256" key="4">
    <source>
        <dbReference type="ARBA" id="ARBA00022679"/>
    </source>
</evidence>
<dbReference type="InterPro" id="IPR037033">
    <property type="entry name" value="DNA-dir_RNAP_su2_hyb_sf"/>
</dbReference>
<keyword evidence="3 9" id="KW-0240">DNA-directed RNA polymerase</keyword>
<evidence type="ECO:0000313" key="9">
    <source>
        <dbReference type="EMBL" id="AMR59686.1"/>
    </source>
</evidence>
<dbReference type="GO" id="GO:0000428">
    <property type="term" value="C:DNA-directed RNA polymerase complex"/>
    <property type="evidence" value="ECO:0007669"/>
    <property type="project" value="UniProtKB-KW"/>
</dbReference>
<evidence type="ECO:0000259" key="8">
    <source>
        <dbReference type="Pfam" id="PF00562"/>
    </source>
</evidence>
<comment type="similarity">
    <text evidence="1">Belongs to the RNA polymerase beta chain family.</text>
</comment>
<accession>A0A142II98</accession>
<comment type="catalytic activity">
    <reaction evidence="7">
        <text>RNA(n) + a ribonucleoside 5'-triphosphate = RNA(n+1) + diphosphate</text>
        <dbReference type="Rhea" id="RHEA:21248"/>
        <dbReference type="Rhea" id="RHEA-COMP:14527"/>
        <dbReference type="Rhea" id="RHEA-COMP:17342"/>
        <dbReference type="ChEBI" id="CHEBI:33019"/>
        <dbReference type="ChEBI" id="CHEBI:61557"/>
        <dbReference type="ChEBI" id="CHEBI:140395"/>
        <dbReference type="EC" id="2.7.7.6"/>
    </reaction>
</comment>
<dbReference type="InterPro" id="IPR007120">
    <property type="entry name" value="DNA-dir_RNAP_su2_dom"/>
</dbReference>
<feature type="domain" description="DNA-directed RNA polymerase subunit 2 hybrid-binding" evidence="8">
    <location>
        <begin position="430"/>
        <end position="507"/>
    </location>
</feature>
<dbReference type="GO" id="GO:0006351">
    <property type="term" value="P:DNA-templated transcription"/>
    <property type="evidence" value="ECO:0007669"/>
    <property type="project" value="InterPro"/>
</dbReference>
<dbReference type="EC" id="2.7.7.6" evidence="2"/>
<evidence type="ECO:0000313" key="10">
    <source>
        <dbReference type="Proteomes" id="UP000223976"/>
    </source>
</evidence>
<dbReference type="GO" id="GO:0003899">
    <property type="term" value="F:DNA-directed RNA polymerase activity"/>
    <property type="evidence" value="ECO:0007669"/>
    <property type="project" value="UniProtKB-EC"/>
</dbReference>
<keyword evidence="4" id="KW-0808">Transferase</keyword>
<dbReference type="SUPFAM" id="SSF64484">
    <property type="entry name" value="beta and beta-prime subunits of DNA dependent RNA-polymerase"/>
    <property type="match status" value="1"/>
</dbReference>
<keyword evidence="6" id="KW-0804">Transcription</keyword>
<dbReference type="Pfam" id="PF00562">
    <property type="entry name" value="RNA_pol_Rpb2_6"/>
    <property type="match status" value="1"/>
</dbReference>
<evidence type="ECO:0000256" key="2">
    <source>
        <dbReference type="ARBA" id="ARBA00012418"/>
    </source>
</evidence>
<reference evidence="9 10" key="1">
    <citation type="submission" date="2016-02" db="EMBL/GenBank/DDBJ databases">
        <title>Complete genome sequence of a polyvalent bacteriophage, SEGD1, simultaneously inhibiting both Salmonella enterica and Escherichia coli O157:H7.</title>
        <authorList>
            <person name="Fan J."/>
            <person name="Ma J."/>
        </authorList>
    </citation>
    <scope>NUCLEOTIDE SEQUENCE [LARGE SCALE GENOMIC DNA]</scope>
</reference>